<name>A0AAD3H0N0_9STRA</name>
<feature type="compositionally biased region" description="Acidic residues" evidence="1">
    <location>
        <begin position="57"/>
        <end position="72"/>
    </location>
</feature>
<feature type="compositionally biased region" description="Basic and acidic residues" evidence="1">
    <location>
        <begin position="9"/>
        <end position="18"/>
    </location>
</feature>
<reference evidence="2 3" key="1">
    <citation type="journal article" date="2021" name="Sci. Rep.">
        <title>The genome of the diatom Chaetoceros tenuissimus carries an ancient integrated fragment of an extant virus.</title>
        <authorList>
            <person name="Hongo Y."/>
            <person name="Kimura K."/>
            <person name="Takaki Y."/>
            <person name="Yoshida Y."/>
            <person name="Baba S."/>
            <person name="Kobayashi G."/>
            <person name="Nagasaki K."/>
            <person name="Hano T."/>
            <person name="Tomaru Y."/>
        </authorList>
    </citation>
    <scope>NUCLEOTIDE SEQUENCE [LARGE SCALE GENOMIC DNA]</scope>
    <source>
        <strain evidence="2 3">NIES-3715</strain>
    </source>
</reference>
<evidence type="ECO:0000313" key="2">
    <source>
        <dbReference type="EMBL" id="GFH45931.1"/>
    </source>
</evidence>
<comment type="caution">
    <text evidence="2">The sequence shown here is derived from an EMBL/GenBank/DDBJ whole genome shotgun (WGS) entry which is preliminary data.</text>
</comment>
<organism evidence="2 3">
    <name type="scientific">Chaetoceros tenuissimus</name>
    <dbReference type="NCBI Taxonomy" id="426638"/>
    <lineage>
        <taxon>Eukaryota</taxon>
        <taxon>Sar</taxon>
        <taxon>Stramenopiles</taxon>
        <taxon>Ochrophyta</taxon>
        <taxon>Bacillariophyta</taxon>
        <taxon>Coscinodiscophyceae</taxon>
        <taxon>Chaetocerotophycidae</taxon>
        <taxon>Chaetocerotales</taxon>
        <taxon>Chaetocerotaceae</taxon>
        <taxon>Chaetoceros</taxon>
    </lineage>
</organism>
<evidence type="ECO:0000313" key="3">
    <source>
        <dbReference type="Proteomes" id="UP001054902"/>
    </source>
</evidence>
<protein>
    <submittedName>
        <fullName evidence="2">Uncharacterized protein</fullName>
    </submittedName>
</protein>
<sequence>MSANNNLHRTSEEGKAQEENEDEEETYDDDSSSEEDGHVDDDSEDIPELIPPRDDTISDSDDTENETDEDANDEIRVYALPSVIPLQLRWGDVYEEEDENEEETRSVSTSNETIEMIRNIDGWIGRPLMGRQYFRNQNVD</sequence>
<gene>
    <name evidence="2" type="ORF">CTEN210_02405</name>
</gene>
<accession>A0AAD3H0N0</accession>
<keyword evidence="3" id="KW-1185">Reference proteome</keyword>
<dbReference type="EMBL" id="BLLK01000022">
    <property type="protein sequence ID" value="GFH45931.1"/>
    <property type="molecule type" value="Genomic_DNA"/>
</dbReference>
<dbReference type="AlphaFoldDB" id="A0AAD3H0N0"/>
<feature type="region of interest" description="Disordered" evidence="1">
    <location>
        <begin position="1"/>
        <end position="76"/>
    </location>
</feature>
<proteinExistence type="predicted"/>
<feature type="compositionally biased region" description="Acidic residues" evidence="1">
    <location>
        <begin position="19"/>
        <end position="47"/>
    </location>
</feature>
<evidence type="ECO:0000256" key="1">
    <source>
        <dbReference type="SAM" id="MobiDB-lite"/>
    </source>
</evidence>
<dbReference type="Proteomes" id="UP001054902">
    <property type="component" value="Unassembled WGS sequence"/>
</dbReference>